<evidence type="ECO:0000313" key="10">
    <source>
        <dbReference type="EMBL" id="MEP1057309.1"/>
    </source>
</evidence>
<protein>
    <recommendedName>
        <fullName evidence="7">Protease 4</fullName>
        <ecNumber evidence="7">3.4.21.-</ecNumber>
    </recommendedName>
    <alternativeName>
        <fullName evidence="7">Endopeptidase IV</fullName>
    </alternativeName>
    <alternativeName>
        <fullName evidence="7">Protease IV</fullName>
    </alternativeName>
    <alternativeName>
        <fullName evidence="7">Signal peptide peptidase</fullName>
    </alternativeName>
</protein>
<evidence type="ECO:0000256" key="5">
    <source>
        <dbReference type="ARBA" id="ARBA00022825"/>
    </source>
</evidence>
<evidence type="ECO:0000256" key="2">
    <source>
        <dbReference type="ARBA" id="ARBA00008683"/>
    </source>
</evidence>
<comment type="subcellular location">
    <subcellularLocation>
        <location evidence="7">Cell inner membrane</location>
    </subcellularLocation>
    <subcellularLocation>
        <location evidence="1">Membrane</location>
    </subcellularLocation>
</comment>
<dbReference type="InterPro" id="IPR004635">
    <property type="entry name" value="Pept_S49_SppA"/>
</dbReference>
<keyword evidence="8" id="KW-1133">Transmembrane helix</keyword>
<evidence type="ECO:0000313" key="11">
    <source>
        <dbReference type="Proteomes" id="UP001476950"/>
    </source>
</evidence>
<dbReference type="NCBIfam" id="TIGR00705">
    <property type="entry name" value="SppA_67K"/>
    <property type="match status" value="1"/>
</dbReference>
<proteinExistence type="inferred from homology"/>
<dbReference type="InterPro" id="IPR002142">
    <property type="entry name" value="Peptidase_S49"/>
</dbReference>
<dbReference type="Gene3D" id="6.20.330.10">
    <property type="match status" value="1"/>
</dbReference>
<dbReference type="EMBL" id="JAMPLM010000002">
    <property type="protein sequence ID" value="MEP1057309.1"/>
    <property type="molecule type" value="Genomic_DNA"/>
</dbReference>
<dbReference type="Gene3D" id="3.90.226.10">
    <property type="entry name" value="2-enoyl-CoA Hydratase, Chain A, domain 1"/>
    <property type="match status" value="2"/>
</dbReference>
<keyword evidence="8" id="KW-0812">Transmembrane</keyword>
<comment type="similarity">
    <text evidence="2 7">Belongs to the peptidase S49 family.</text>
</comment>
<name>A0ABV0KDM1_9CYAN</name>
<gene>
    <name evidence="10" type="primary">sppA</name>
    <name evidence="10" type="ORF">NDI38_02600</name>
</gene>
<dbReference type="Pfam" id="PF01343">
    <property type="entry name" value="Peptidase_S49"/>
    <property type="match status" value="2"/>
</dbReference>
<dbReference type="RefSeq" id="WP_190450283.1">
    <property type="nucleotide sequence ID" value="NZ_JAMPLM010000002.1"/>
</dbReference>
<dbReference type="PANTHER" id="PTHR33209">
    <property type="entry name" value="PROTEASE 4"/>
    <property type="match status" value="1"/>
</dbReference>
<evidence type="ECO:0000259" key="9">
    <source>
        <dbReference type="Pfam" id="PF01343"/>
    </source>
</evidence>
<keyword evidence="6 7" id="KW-0472">Membrane</keyword>
<reference evidence="10 11" key="1">
    <citation type="submission" date="2022-04" db="EMBL/GenBank/DDBJ databases">
        <title>Positive selection, recombination, and allopatry shape intraspecific diversity of widespread and dominant cyanobacteria.</title>
        <authorList>
            <person name="Wei J."/>
            <person name="Shu W."/>
            <person name="Hu C."/>
        </authorList>
    </citation>
    <scope>NUCLEOTIDE SEQUENCE [LARGE SCALE GENOMIC DNA]</scope>
    <source>
        <strain evidence="10 11">AS-A4</strain>
    </source>
</reference>
<dbReference type="CDD" id="cd07018">
    <property type="entry name" value="S49_SppA_67K_type"/>
    <property type="match status" value="1"/>
</dbReference>
<dbReference type="NCBIfam" id="TIGR00706">
    <property type="entry name" value="SppA_dom"/>
    <property type="match status" value="1"/>
</dbReference>
<organism evidence="10 11">
    <name type="scientific">Stenomitos frigidus AS-A4</name>
    <dbReference type="NCBI Taxonomy" id="2933935"/>
    <lineage>
        <taxon>Bacteria</taxon>
        <taxon>Bacillati</taxon>
        <taxon>Cyanobacteriota</taxon>
        <taxon>Cyanophyceae</taxon>
        <taxon>Leptolyngbyales</taxon>
        <taxon>Leptolyngbyaceae</taxon>
        <taxon>Stenomitos</taxon>
    </lineage>
</organism>
<feature type="domain" description="Peptidase S49" evidence="9">
    <location>
        <begin position="379"/>
        <end position="528"/>
    </location>
</feature>
<keyword evidence="11" id="KW-1185">Reference proteome</keyword>
<dbReference type="PANTHER" id="PTHR33209:SF1">
    <property type="entry name" value="PEPTIDASE S49 DOMAIN-CONTAINING PROTEIN"/>
    <property type="match status" value="1"/>
</dbReference>
<evidence type="ECO:0000256" key="3">
    <source>
        <dbReference type="ARBA" id="ARBA00022670"/>
    </source>
</evidence>
<evidence type="ECO:0000256" key="7">
    <source>
        <dbReference type="PIRNR" id="PIRNR001217"/>
    </source>
</evidence>
<dbReference type="InterPro" id="IPR004634">
    <property type="entry name" value="Pept_S49_pIV"/>
</dbReference>
<dbReference type="CDD" id="cd07023">
    <property type="entry name" value="S49_Sppa_N_C"/>
    <property type="match status" value="1"/>
</dbReference>
<dbReference type="PIRSF" id="PIRSF001217">
    <property type="entry name" value="Protease_4_SppA"/>
    <property type="match status" value="1"/>
</dbReference>
<dbReference type="SUPFAM" id="SSF52096">
    <property type="entry name" value="ClpP/crotonase"/>
    <property type="match status" value="2"/>
</dbReference>
<keyword evidence="7" id="KW-0997">Cell inner membrane</keyword>
<dbReference type="Proteomes" id="UP001476950">
    <property type="component" value="Unassembled WGS sequence"/>
</dbReference>
<comment type="caution">
    <text evidence="10">The sequence shown here is derived from an EMBL/GenBank/DDBJ whole genome shotgun (WGS) entry which is preliminary data.</text>
</comment>
<dbReference type="InterPro" id="IPR047217">
    <property type="entry name" value="S49_SppA_67K_type_N"/>
</dbReference>
<sequence length="603" mass="65348">MRDFFKNTLATVLGLLIFLGLSVSGLLVLVIAIAARDTEPQVKDKSVLVFDLGTNITDAKRSSSTSQALGNALSGNPAEETISLRAVLDAINEATRDAKIVGIYLYGNEDSTSGTGFATLKEVREALQRFRASGKKIIAYDVSWAEREYYLGSVANTIVLNPVGSFDFNGLSSETMFYAGALKKFGIGVQVTRVGKYKAAVEPFLLTKRSPENRAQTQQLLNDLWGEFLTAAGKDRKLSVQQLQKIADSRGILMANEALKSRLVDKLAYTDEVIADLKKLAGSDEKTKSFRQVNLATYAKIAETKIDRGGKQQIAVVYAEGDIVSGQGGVGSVGGDRLARQLRQIRQDDDVKAVVLRVNSPGGSATASEVIQREVVLTRKAKPLVVSMGSIAASGGYWISTYSDRIFAEPNTITGSIGVFGIQPNFQAIANANGITWDAVKTGRYADSQTTSRPKNPQELAIIQRSVDQIYDQFLTKVADSRKLTKAKVAEIAQGRVWSGLKAKQLGLVDELGGIDAAIRDAAKRANLGDNWQIEEYPKTRGFAERLFEQLGNDAAAKFGQSGTTPDPLAVQVTKLQSDLTALQAMNDPLGVYVRLPFNFRID</sequence>
<evidence type="ECO:0000256" key="8">
    <source>
        <dbReference type="SAM" id="Phobius"/>
    </source>
</evidence>
<evidence type="ECO:0000256" key="1">
    <source>
        <dbReference type="ARBA" id="ARBA00004370"/>
    </source>
</evidence>
<dbReference type="InterPro" id="IPR047272">
    <property type="entry name" value="S49_SppA_C"/>
</dbReference>
<feature type="transmembrane region" description="Helical" evidence="8">
    <location>
        <begin position="12"/>
        <end position="35"/>
    </location>
</feature>
<keyword evidence="4 7" id="KW-0378">Hydrolase</keyword>
<dbReference type="InterPro" id="IPR029045">
    <property type="entry name" value="ClpP/crotonase-like_dom_sf"/>
</dbReference>
<evidence type="ECO:0000256" key="6">
    <source>
        <dbReference type="ARBA" id="ARBA00023136"/>
    </source>
</evidence>
<keyword evidence="5" id="KW-0720">Serine protease</keyword>
<evidence type="ECO:0000256" key="4">
    <source>
        <dbReference type="ARBA" id="ARBA00022801"/>
    </source>
</evidence>
<keyword evidence="7" id="KW-1003">Cell membrane</keyword>
<accession>A0ABV0KDM1</accession>
<keyword evidence="3 7" id="KW-0645">Protease</keyword>
<dbReference type="EC" id="3.4.21.-" evidence="7"/>
<feature type="domain" description="Peptidase S49" evidence="9">
    <location>
        <begin position="130"/>
        <end position="282"/>
    </location>
</feature>